<dbReference type="SUPFAM" id="SSF54060">
    <property type="entry name" value="His-Me finger endonucleases"/>
    <property type="match status" value="1"/>
</dbReference>
<protein>
    <recommendedName>
        <fullName evidence="3">HNH nuclease domain-containing protein</fullName>
    </recommendedName>
</protein>
<evidence type="ECO:0008006" key="3">
    <source>
        <dbReference type="Google" id="ProtNLM"/>
    </source>
</evidence>
<evidence type="ECO:0000313" key="2">
    <source>
        <dbReference type="Proteomes" id="UP001470230"/>
    </source>
</evidence>
<organism evidence="1 2">
    <name type="scientific">Tritrichomonas musculus</name>
    <dbReference type="NCBI Taxonomy" id="1915356"/>
    <lineage>
        <taxon>Eukaryota</taxon>
        <taxon>Metamonada</taxon>
        <taxon>Parabasalia</taxon>
        <taxon>Tritrichomonadida</taxon>
        <taxon>Tritrichomonadidae</taxon>
        <taxon>Tritrichomonas</taxon>
    </lineage>
</organism>
<dbReference type="InterPro" id="IPR044925">
    <property type="entry name" value="His-Me_finger_sf"/>
</dbReference>
<sequence length="151" mass="18272">CDRGEGYPAVKLNQITYNKHILIAKQFLPNDDPEHKTQIDHRNKHRDDYHLENLRWTTPSGNCKNKTSHLGVVYEYLDDIPDEAIKLTDYVNKKGKHEFENYYYHDDIFYFYNGIQYRKLHINEKKWGGKFVHVRDTNNERVQIYYSNFKK</sequence>
<dbReference type="EMBL" id="JAPFFF010000011">
    <property type="protein sequence ID" value="KAK8877862.1"/>
    <property type="molecule type" value="Genomic_DNA"/>
</dbReference>
<feature type="non-terminal residue" evidence="1">
    <location>
        <position position="1"/>
    </location>
</feature>
<dbReference type="Proteomes" id="UP001470230">
    <property type="component" value="Unassembled WGS sequence"/>
</dbReference>
<gene>
    <name evidence="1" type="ORF">M9Y10_004625</name>
</gene>
<proteinExistence type="predicted"/>
<accession>A0ABR2JJS2</accession>
<comment type="caution">
    <text evidence="1">The sequence shown here is derived from an EMBL/GenBank/DDBJ whole genome shotgun (WGS) entry which is preliminary data.</text>
</comment>
<evidence type="ECO:0000313" key="1">
    <source>
        <dbReference type="EMBL" id="KAK8877862.1"/>
    </source>
</evidence>
<keyword evidence="2" id="KW-1185">Reference proteome</keyword>
<name>A0ABR2JJS2_9EUKA</name>
<reference evidence="1 2" key="1">
    <citation type="submission" date="2024-04" db="EMBL/GenBank/DDBJ databases">
        <title>Tritrichomonas musculus Genome.</title>
        <authorList>
            <person name="Alves-Ferreira E."/>
            <person name="Grigg M."/>
            <person name="Lorenzi H."/>
            <person name="Galac M."/>
        </authorList>
    </citation>
    <scope>NUCLEOTIDE SEQUENCE [LARGE SCALE GENOMIC DNA]</scope>
    <source>
        <strain evidence="1 2">EAF2021</strain>
    </source>
</reference>
<dbReference type="Gene3D" id="3.90.75.20">
    <property type="match status" value="1"/>
</dbReference>
<feature type="non-terminal residue" evidence="1">
    <location>
        <position position="151"/>
    </location>
</feature>